<reference evidence="2 3" key="1">
    <citation type="journal article" date="2020" name="Nature">
        <title>Six reference-quality genomes reveal evolution of bat adaptations.</title>
        <authorList>
            <person name="Jebb D."/>
            <person name="Huang Z."/>
            <person name="Pippel M."/>
            <person name="Hughes G.M."/>
            <person name="Lavrichenko K."/>
            <person name="Devanna P."/>
            <person name="Winkler S."/>
            <person name="Jermiin L.S."/>
            <person name="Skirmuntt E.C."/>
            <person name="Katzourakis A."/>
            <person name="Burkitt-Gray L."/>
            <person name="Ray D.A."/>
            <person name="Sullivan K.A.M."/>
            <person name="Roscito J.G."/>
            <person name="Kirilenko B.M."/>
            <person name="Davalos L.M."/>
            <person name="Corthals A.P."/>
            <person name="Power M.L."/>
            <person name="Jones G."/>
            <person name="Ransome R.D."/>
            <person name="Dechmann D.K.N."/>
            <person name="Locatelli A.G."/>
            <person name="Puechmaille S.J."/>
            <person name="Fedrigo O."/>
            <person name="Jarvis E.D."/>
            <person name="Hiller M."/>
            <person name="Vernes S.C."/>
            <person name="Myers E.W."/>
            <person name="Teeling E.C."/>
        </authorList>
    </citation>
    <scope>NUCLEOTIDE SEQUENCE [LARGE SCALE GENOMIC DNA]</scope>
    <source>
        <strain evidence="2">MMolMol1</strain>
        <tissue evidence="2">Muscle</tissue>
    </source>
</reference>
<dbReference type="Proteomes" id="UP000550707">
    <property type="component" value="Unassembled WGS sequence"/>
</dbReference>
<dbReference type="EMBL" id="JACASF010000015">
    <property type="protein sequence ID" value="KAF6430339.1"/>
    <property type="molecule type" value="Genomic_DNA"/>
</dbReference>
<evidence type="ECO:0000313" key="2">
    <source>
        <dbReference type="EMBL" id="KAF6430339.1"/>
    </source>
</evidence>
<keyword evidence="1" id="KW-0812">Transmembrane</keyword>
<protein>
    <submittedName>
        <fullName evidence="2">Serine and arginine rich splicing factor 7</fullName>
    </submittedName>
</protein>
<dbReference type="PROSITE" id="PS51257">
    <property type="entry name" value="PROKAR_LIPOPROTEIN"/>
    <property type="match status" value="1"/>
</dbReference>
<gene>
    <name evidence="2" type="ORF">HJG59_017417</name>
</gene>
<keyword evidence="1" id="KW-0472">Membrane</keyword>
<accession>A0A7J8E526</accession>
<dbReference type="AlphaFoldDB" id="A0A7J8E526"/>
<evidence type="ECO:0000256" key="1">
    <source>
        <dbReference type="SAM" id="Phobius"/>
    </source>
</evidence>
<comment type="caution">
    <text evidence="2">The sequence shown here is derived from an EMBL/GenBank/DDBJ whole genome shotgun (WGS) entry which is preliminary data.</text>
</comment>
<evidence type="ECO:0000313" key="3">
    <source>
        <dbReference type="Proteomes" id="UP000550707"/>
    </source>
</evidence>
<organism evidence="2 3">
    <name type="scientific">Molossus molossus</name>
    <name type="common">Pallas' mastiff bat</name>
    <name type="synonym">Vespertilio molossus</name>
    <dbReference type="NCBI Taxonomy" id="27622"/>
    <lineage>
        <taxon>Eukaryota</taxon>
        <taxon>Metazoa</taxon>
        <taxon>Chordata</taxon>
        <taxon>Craniata</taxon>
        <taxon>Vertebrata</taxon>
        <taxon>Euteleostomi</taxon>
        <taxon>Mammalia</taxon>
        <taxon>Eutheria</taxon>
        <taxon>Laurasiatheria</taxon>
        <taxon>Chiroptera</taxon>
        <taxon>Yangochiroptera</taxon>
        <taxon>Molossidae</taxon>
        <taxon>Molossus</taxon>
    </lineage>
</organism>
<keyword evidence="3" id="KW-1185">Reference proteome</keyword>
<sequence>MHYDKPLNQLELVLYIIRLMICFYQVFCSCGAKKNVMEQKERLMLVAQVLLALEYRSEQSILMELKIWRDEQISGIPLQEHCDSRYQALFRFLVA</sequence>
<feature type="transmembrane region" description="Helical" evidence="1">
    <location>
        <begin position="12"/>
        <end position="32"/>
    </location>
</feature>
<dbReference type="InParanoid" id="A0A7J8E526"/>
<name>A0A7J8E526_MOLMO</name>
<keyword evidence="1" id="KW-1133">Transmembrane helix</keyword>
<proteinExistence type="predicted"/>